<sequence length="283" mass="29067">MTTSRSLVLGGGGVTGIGWETGLIAGLADRGIRLSEADRIIGTSAGSSVAATLTSGIQANDAYHAQIADRGSERAARLGISNLARFLGPQLLPASDQTIARRIGSAALRAKTVSEAERREIIARRVPCADWPDTDLRITAINASTGERRVFSKDSLLATGGVSLVDAVAASCAVPTVWPPVTIGTHRYIDGGSLSATNADLAAGCDVVVVLAPIAVSLRKRWSVAGQLAALGPGVRTLLITPNDAAKRAMGRNSLDPAFRAAAARAGKDQAAAVADAVGRLWS</sequence>
<keyword evidence="7" id="KW-1185">Reference proteome</keyword>
<dbReference type="GO" id="GO:0016042">
    <property type="term" value="P:lipid catabolic process"/>
    <property type="evidence" value="ECO:0007669"/>
    <property type="project" value="UniProtKB-UniRule"/>
</dbReference>
<reference evidence="6 7" key="1">
    <citation type="submission" date="2020-11" db="EMBL/GenBank/DDBJ databases">
        <title>Arthrobacter antarcticus sp. nov., isolated from Antarctic Soil.</title>
        <authorList>
            <person name="Li J."/>
        </authorList>
    </citation>
    <scope>NUCLEOTIDE SEQUENCE [LARGE SCALE GENOMIC DNA]</scope>
    <source>
        <strain evidence="6 7">Z1-20</strain>
    </source>
</reference>
<evidence type="ECO:0000256" key="4">
    <source>
        <dbReference type="PROSITE-ProRule" id="PRU01161"/>
    </source>
</evidence>
<proteinExistence type="predicted"/>
<dbReference type="EMBL" id="JADNYM010000021">
    <property type="protein sequence ID" value="MBG0740758.1"/>
    <property type="molecule type" value="Genomic_DNA"/>
</dbReference>
<feature type="active site" description="Proton acceptor" evidence="4">
    <location>
        <position position="190"/>
    </location>
</feature>
<dbReference type="InterPro" id="IPR002641">
    <property type="entry name" value="PNPLA_dom"/>
</dbReference>
<dbReference type="RefSeq" id="WP_196397697.1">
    <property type="nucleotide sequence ID" value="NZ_JADNYM010000021.1"/>
</dbReference>
<dbReference type="SUPFAM" id="SSF52151">
    <property type="entry name" value="FabD/lysophospholipase-like"/>
    <property type="match status" value="1"/>
</dbReference>
<dbReference type="PANTHER" id="PTHR14226:SF57">
    <property type="entry name" value="BLR7027 PROTEIN"/>
    <property type="match status" value="1"/>
</dbReference>
<gene>
    <name evidence="6" type="ORF">IV500_15390</name>
</gene>
<dbReference type="Pfam" id="PF01734">
    <property type="entry name" value="Patatin"/>
    <property type="match status" value="1"/>
</dbReference>
<feature type="domain" description="PNPLA" evidence="5">
    <location>
        <begin position="7"/>
        <end position="203"/>
    </location>
</feature>
<name>A0A931G682_9MICC</name>
<feature type="short sequence motif" description="GXGXXG" evidence="4">
    <location>
        <begin position="11"/>
        <end position="16"/>
    </location>
</feature>
<dbReference type="AlphaFoldDB" id="A0A931G682"/>
<dbReference type="GO" id="GO:0016787">
    <property type="term" value="F:hydrolase activity"/>
    <property type="evidence" value="ECO:0007669"/>
    <property type="project" value="UniProtKB-UniRule"/>
</dbReference>
<dbReference type="PANTHER" id="PTHR14226">
    <property type="entry name" value="NEUROPATHY TARGET ESTERASE/SWISS CHEESE D.MELANOGASTER"/>
    <property type="match status" value="1"/>
</dbReference>
<comment type="caution">
    <text evidence="6">The sequence shown here is derived from an EMBL/GenBank/DDBJ whole genome shotgun (WGS) entry which is preliminary data.</text>
</comment>
<protein>
    <submittedName>
        <fullName evidence="6">Patatin-like phospholipase family protein</fullName>
    </submittedName>
</protein>
<feature type="active site" description="Nucleophile" evidence="4">
    <location>
        <position position="44"/>
    </location>
</feature>
<dbReference type="Proteomes" id="UP000655366">
    <property type="component" value="Unassembled WGS sequence"/>
</dbReference>
<evidence type="ECO:0000259" key="5">
    <source>
        <dbReference type="PROSITE" id="PS51635"/>
    </source>
</evidence>
<evidence type="ECO:0000256" key="1">
    <source>
        <dbReference type="ARBA" id="ARBA00022801"/>
    </source>
</evidence>
<evidence type="ECO:0000313" key="7">
    <source>
        <dbReference type="Proteomes" id="UP000655366"/>
    </source>
</evidence>
<accession>A0A931G682</accession>
<organism evidence="6 7">
    <name type="scientific">Arthrobacter terrae</name>
    <dbReference type="NCBI Taxonomy" id="2935737"/>
    <lineage>
        <taxon>Bacteria</taxon>
        <taxon>Bacillati</taxon>
        <taxon>Actinomycetota</taxon>
        <taxon>Actinomycetes</taxon>
        <taxon>Micrococcales</taxon>
        <taxon>Micrococcaceae</taxon>
        <taxon>Arthrobacter</taxon>
    </lineage>
</organism>
<feature type="short sequence motif" description="GXSXG" evidence="4">
    <location>
        <begin position="42"/>
        <end position="46"/>
    </location>
</feature>
<keyword evidence="3 4" id="KW-0443">Lipid metabolism</keyword>
<evidence type="ECO:0000256" key="2">
    <source>
        <dbReference type="ARBA" id="ARBA00022963"/>
    </source>
</evidence>
<dbReference type="PROSITE" id="PS51635">
    <property type="entry name" value="PNPLA"/>
    <property type="match status" value="1"/>
</dbReference>
<keyword evidence="1 4" id="KW-0378">Hydrolase</keyword>
<keyword evidence="2 4" id="KW-0442">Lipid degradation</keyword>
<feature type="short sequence motif" description="DGA/G" evidence="4">
    <location>
        <begin position="190"/>
        <end position="192"/>
    </location>
</feature>
<dbReference type="Gene3D" id="3.40.1090.10">
    <property type="entry name" value="Cytosolic phospholipase A2 catalytic domain"/>
    <property type="match status" value="2"/>
</dbReference>
<dbReference type="InterPro" id="IPR050301">
    <property type="entry name" value="NTE"/>
</dbReference>
<dbReference type="InterPro" id="IPR016035">
    <property type="entry name" value="Acyl_Trfase/lysoPLipase"/>
</dbReference>
<evidence type="ECO:0000313" key="6">
    <source>
        <dbReference type="EMBL" id="MBG0740758.1"/>
    </source>
</evidence>
<evidence type="ECO:0000256" key="3">
    <source>
        <dbReference type="ARBA" id="ARBA00023098"/>
    </source>
</evidence>